<evidence type="ECO:0000313" key="4">
    <source>
        <dbReference type="Proteomes" id="UP000218231"/>
    </source>
</evidence>
<dbReference type="SMART" id="SM00270">
    <property type="entry name" value="ChtBD1"/>
    <property type="match status" value="2"/>
</dbReference>
<dbReference type="InterPro" id="IPR036861">
    <property type="entry name" value="Endochitinase-like_sf"/>
</dbReference>
<dbReference type="OrthoDB" id="5804977at2759"/>
<dbReference type="InterPro" id="IPR001002">
    <property type="entry name" value="Chitin-bd_1"/>
</dbReference>
<feature type="domain" description="Chitin-binding type-1" evidence="2">
    <location>
        <begin position="29"/>
        <end position="87"/>
    </location>
</feature>
<reference evidence="3 4" key="1">
    <citation type="journal article" date="2017" name="Curr. Biol.">
        <title>Genome architecture and evolution of a unichromosomal asexual nematode.</title>
        <authorList>
            <person name="Fradin H."/>
            <person name="Zegar C."/>
            <person name="Gutwein M."/>
            <person name="Lucas J."/>
            <person name="Kovtun M."/>
            <person name="Corcoran D."/>
            <person name="Baugh L.R."/>
            <person name="Kiontke K."/>
            <person name="Gunsalus K."/>
            <person name="Fitch D.H."/>
            <person name="Piano F."/>
        </authorList>
    </citation>
    <scope>NUCLEOTIDE SEQUENCE [LARGE SCALE GENOMIC DNA]</scope>
    <source>
        <strain evidence="3">PF1309</strain>
    </source>
</reference>
<evidence type="ECO:0000259" key="2">
    <source>
        <dbReference type="SMART" id="SM00270"/>
    </source>
</evidence>
<dbReference type="GO" id="GO:0008061">
    <property type="term" value="F:chitin binding"/>
    <property type="evidence" value="ECO:0007669"/>
    <property type="project" value="UniProtKB-KW"/>
</dbReference>
<evidence type="ECO:0000313" key="3">
    <source>
        <dbReference type="EMBL" id="PAV61715.1"/>
    </source>
</evidence>
<protein>
    <recommendedName>
        <fullName evidence="2">Chitin-binding type-1 domain-containing protein</fullName>
    </recommendedName>
</protein>
<evidence type="ECO:0000256" key="1">
    <source>
        <dbReference type="ARBA" id="ARBA00022669"/>
    </source>
</evidence>
<comment type="caution">
    <text evidence="3">The sequence shown here is derived from an EMBL/GenBank/DDBJ whole genome shotgun (WGS) entry which is preliminary data.</text>
</comment>
<dbReference type="EMBL" id="LIAE01010401">
    <property type="protein sequence ID" value="PAV61715.1"/>
    <property type="molecule type" value="Genomic_DNA"/>
</dbReference>
<sequence length="169" mass="18734">MLILKEPIKPTQKEITWYTADAGDGKRGRCGRTAPQLNGQYPTCNPDDPAAHCCSNGGFCGNSKVRMFQVNQVRVFAMQEHCECQGCIDFSKQKDFRWKPAEWWTFTDNSTNIGRCGPDAPRLLTGKIPKCDPESQSACCSQAGYCGTGDAYCKCLGCVDFKANPSYEY</sequence>
<name>A0A2A2JJ64_9BILA</name>
<dbReference type="Gene3D" id="3.30.60.10">
    <property type="entry name" value="Endochitinase-like"/>
    <property type="match status" value="1"/>
</dbReference>
<keyword evidence="1" id="KW-0147">Chitin-binding</keyword>
<dbReference type="STRING" id="2018661.A0A2A2JJ64"/>
<keyword evidence="4" id="KW-1185">Reference proteome</keyword>
<dbReference type="Proteomes" id="UP000218231">
    <property type="component" value="Unassembled WGS sequence"/>
</dbReference>
<accession>A0A2A2JJ64</accession>
<gene>
    <name evidence="3" type="ORF">WR25_11137</name>
</gene>
<dbReference type="AlphaFoldDB" id="A0A2A2JJ64"/>
<dbReference type="SUPFAM" id="SSF57016">
    <property type="entry name" value="Plant lectins/antimicrobial peptides"/>
    <property type="match status" value="1"/>
</dbReference>
<organism evidence="3 4">
    <name type="scientific">Diploscapter pachys</name>
    <dbReference type="NCBI Taxonomy" id="2018661"/>
    <lineage>
        <taxon>Eukaryota</taxon>
        <taxon>Metazoa</taxon>
        <taxon>Ecdysozoa</taxon>
        <taxon>Nematoda</taxon>
        <taxon>Chromadorea</taxon>
        <taxon>Rhabditida</taxon>
        <taxon>Rhabditina</taxon>
        <taxon>Rhabditomorpha</taxon>
        <taxon>Rhabditoidea</taxon>
        <taxon>Rhabditidae</taxon>
        <taxon>Diploscapter</taxon>
    </lineage>
</organism>
<proteinExistence type="predicted"/>
<feature type="domain" description="Chitin-binding type-1" evidence="2">
    <location>
        <begin position="115"/>
        <end position="158"/>
    </location>
</feature>